<accession>A0A7L5BX55</accession>
<sequence length="387" mass="41361">MKLLPEGWRRARMLAAALTLWAPGAVADLRPPVEGAIRVATFNAALSRRHPGQLAQELRLGGSEQLAAVAEIIQRVRPDVILINEIDHDRRGVAAALFRDFLKEGRGGAAGIYYPHLFTAPVNTGVASGFDLDGDGRMDGPRDAFGFGWFEGQYGMAVLSRPPLDEGAIRTFQRQLWAAMPDNLMPTAHFSDAAPTLRLSSKSHWDVPVTLPDGRVLHLLASHPTPPVFDGPEDANGRRNHDEVRFWVDYASGAGWMVDDSGRAGGLPPDAGFVVLGDLNADPADGDARRGALLALLALTGDTAPRSAGGARAPGPRKTGDPATHTADWRDAGGPGNLRVDYVLPSKAWTVTGAGVFWPPKGDPLRDLVGEGGDASSDHRLVWVDLK</sequence>
<evidence type="ECO:0000256" key="1">
    <source>
        <dbReference type="SAM" id="MobiDB-lite"/>
    </source>
</evidence>
<dbReference type="InterPro" id="IPR005135">
    <property type="entry name" value="Endo/exonuclease/phosphatase"/>
</dbReference>
<dbReference type="AlphaFoldDB" id="A0A7L5BX55"/>
<keyword evidence="2" id="KW-0732">Signal</keyword>
<keyword evidence="4" id="KW-0255">Endonuclease</keyword>
<name>A0A7L5BX55_9RHOB</name>
<dbReference type="Pfam" id="PF03372">
    <property type="entry name" value="Exo_endo_phos"/>
    <property type="match status" value="1"/>
</dbReference>
<organism evidence="4 5">
    <name type="scientific">Pikeienuella piscinae</name>
    <dbReference type="NCBI Taxonomy" id="2748098"/>
    <lineage>
        <taxon>Bacteria</taxon>
        <taxon>Pseudomonadati</taxon>
        <taxon>Pseudomonadota</taxon>
        <taxon>Alphaproteobacteria</taxon>
        <taxon>Rhodobacterales</taxon>
        <taxon>Paracoccaceae</taxon>
        <taxon>Pikeienuella</taxon>
    </lineage>
</organism>
<dbReference type="Gene3D" id="3.60.10.10">
    <property type="entry name" value="Endonuclease/exonuclease/phosphatase"/>
    <property type="match status" value="1"/>
</dbReference>
<dbReference type="InterPro" id="IPR036691">
    <property type="entry name" value="Endo/exonu/phosph_ase_sf"/>
</dbReference>
<dbReference type="SUPFAM" id="SSF56219">
    <property type="entry name" value="DNase I-like"/>
    <property type="match status" value="1"/>
</dbReference>
<feature type="domain" description="Endonuclease/exonuclease/phosphatase" evidence="3">
    <location>
        <begin position="42"/>
        <end position="379"/>
    </location>
</feature>
<evidence type="ECO:0000256" key="2">
    <source>
        <dbReference type="SAM" id="SignalP"/>
    </source>
</evidence>
<feature type="region of interest" description="Disordered" evidence="1">
    <location>
        <begin position="304"/>
        <end position="332"/>
    </location>
</feature>
<feature type="compositionally biased region" description="Low complexity" evidence="1">
    <location>
        <begin position="304"/>
        <end position="317"/>
    </location>
</feature>
<feature type="signal peptide" evidence="2">
    <location>
        <begin position="1"/>
        <end position="27"/>
    </location>
</feature>
<protein>
    <submittedName>
        <fullName evidence="4">Endonuclease/exonuclease/phosphatase family protein</fullName>
    </submittedName>
</protein>
<keyword evidence="4" id="KW-0540">Nuclease</keyword>
<dbReference type="GO" id="GO:0004519">
    <property type="term" value="F:endonuclease activity"/>
    <property type="evidence" value="ECO:0007669"/>
    <property type="project" value="UniProtKB-KW"/>
</dbReference>
<evidence type="ECO:0000259" key="3">
    <source>
        <dbReference type="Pfam" id="PF03372"/>
    </source>
</evidence>
<dbReference type="GO" id="GO:0004527">
    <property type="term" value="F:exonuclease activity"/>
    <property type="evidence" value="ECO:0007669"/>
    <property type="project" value="UniProtKB-KW"/>
</dbReference>
<evidence type="ECO:0000313" key="4">
    <source>
        <dbReference type="EMBL" id="QIE55418.1"/>
    </source>
</evidence>
<dbReference type="Proteomes" id="UP000503336">
    <property type="component" value="Chromosome"/>
</dbReference>
<keyword evidence="4" id="KW-0269">Exonuclease</keyword>
<dbReference type="RefSeq" id="WP_165097311.1">
    <property type="nucleotide sequence ID" value="NZ_CP049056.1"/>
</dbReference>
<reference evidence="4 5" key="1">
    <citation type="submission" date="2020-02" db="EMBL/GenBank/DDBJ databases">
        <title>complete genome sequence of Rhodobacteraceae bacterium.</title>
        <authorList>
            <person name="Park J."/>
            <person name="Kim Y.-S."/>
            <person name="Kim K.-H."/>
        </authorList>
    </citation>
    <scope>NUCLEOTIDE SEQUENCE [LARGE SCALE GENOMIC DNA]</scope>
    <source>
        <strain evidence="4 5">RR4-56</strain>
    </source>
</reference>
<dbReference type="KEGG" id="hdh:G5B40_08090"/>
<dbReference type="EMBL" id="CP049056">
    <property type="protein sequence ID" value="QIE55418.1"/>
    <property type="molecule type" value="Genomic_DNA"/>
</dbReference>
<keyword evidence="5" id="KW-1185">Reference proteome</keyword>
<keyword evidence="4" id="KW-0378">Hydrolase</keyword>
<feature type="chain" id="PRO_5029826495" evidence="2">
    <location>
        <begin position="28"/>
        <end position="387"/>
    </location>
</feature>
<evidence type="ECO:0000313" key="5">
    <source>
        <dbReference type="Proteomes" id="UP000503336"/>
    </source>
</evidence>
<proteinExistence type="predicted"/>
<gene>
    <name evidence="4" type="ORF">G5B40_08090</name>
</gene>